<sequence length="338" mass="36008">MSTNSAIAASGLATTLAIAVTAGVAYALPADRTHVTAPTVFAPGVVSGPAHDSAPAFTPDGATLYFQRSSSEGATILETHREGEGWSQPRVAPFSGTWSDLEPSLSPDGRFLVFISNRPAQPGGALLDGDYNGQHHAGHGGNLWRVDREGDGWGTPWRLPDAVNGSNATFATSVVADGSVHFMHPSGDTGKFHLYRSQYRDGTYMAPEPLPFSSSDAFSDVDPAVAADESFMVFGSGREPARGMDLFIVLREGGHWGTPQHMGDVVNAAGSDAEPRLGPDGCTLYFSSERTVPIHYPRDPAQAARDLDRIQSWDNGQYNIWRTSLAPWVPACRGAAPR</sequence>
<reference evidence="2" key="1">
    <citation type="journal article" date="2019" name="Int. J. Syst. Evol. Microbiol.">
        <title>The Global Catalogue of Microorganisms (GCM) 10K type strain sequencing project: providing services to taxonomists for standard genome sequencing and annotation.</title>
        <authorList>
            <consortium name="The Broad Institute Genomics Platform"/>
            <consortium name="The Broad Institute Genome Sequencing Center for Infectious Disease"/>
            <person name="Wu L."/>
            <person name="Ma J."/>
        </authorList>
    </citation>
    <scope>NUCLEOTIDE SEQUENCE [LARGE SCALE GENOMIC DNA]</scope>
    <source>
        <strain evidence="2">JCM 16916</strain>
    </source>
</reference>
<evidence type="ECO:0000313" key="2">
    <source>
        <dbReference type="Proteomes" id="UP001501727"/>
    </source>
</evidence>
<name>A0ABP7M3M2_9GAMM</name>
<dbReference type="SUPFAM" id="SSF82171">
    <property type="entry name" value="DPP6 N-terminal domain-like"/>
    <property type="match status" value="1"/>
</dbReference>
<evidence type="ECO:0008006" key="3">
    <source>
        <dbReference type="Google" id="ProtNLM"/>
    </source>
</evidence>
<accession>A0ABP7M3M2</accession>
<dbReference type="Proteomes" id="UP001501727">
    <property type="component" value="Unassembled WGS sequence"/>
</dbReference>
<dbReference type="RefSeq" id="WP_344758270.1">
    <property type="nucleotide sequence ID" value="NZ_BAAAZU010000002.1"/>
</dbReference>
<evidence type="ECO:0000313" key="1">
    <source>
        <dbReference type="EMBL" id="GAA3914289.1"/>
    </source>
</evidence>
<keyword evidence="2" id="KW-1185">Reference proteome</keyword>
<dbReference type="Gene3D" id="2.120.10.30">
    <property type="entry name" value="TolB, C-terminal domain"/>
    <property type="match status" value="2"/>
</dbReference>
<dbReference type="EMBL" id="BAAAZU010000002">
    <property type="protein sequence ID" value="GAA3914289.1"/>
    <property type="molecule type" value="Genomic_DNA"/>
</dbReference>
<comment type="caution">
    <text evidence="1">The sequence shown here is derived from an EMBL/GenBank/DDBJ whole genome shotgun (WGS) entry which is preliminary data.</text>
</comment>
<proteinExistence type="predicted"/>
<gene>
    <name evidence="1" type="ORF">GCM10022229_04100</name>
</gene>
<dbReference type="InterPro" id="IPR011042">
    <property type="entry name" value="6-blade_b-propeller_TolB-like"/>
</dbReference>
<organism evidence="1 2">
    <name type="scientific">Luteimonas lutimaris</name>
    <dbReference type="NCBI Taxonomy" id="698645"/>
    <lineage>
        <taxon>Bacteria</taxon>
        <taxon>Pseudomonadati</taxon>
        <taxon>Pseudomonadota</taxon>
        <taxon>Gammaproteobacteria</taxon>
        <taxon>Lysobacterales</taxon>
        <taxon>Lysobacteraceae</taxon>
        <taxon>Luteimonas</taxon>
    </lineage>
</organism>
<dbReference type="Pfam" id="PF07676">
    <property type="entry name" value="PD40"/>
    <property type="match status" value="3"/>
</dbReference>
<protein>
    <recommendedName>
        <fullName evidence="3">WD40-like Beta Propeller Repeat</fullName>
    </recommendedName>
</protein>
<dbReference type="InterPro" id="IPR011659">
    <property type="entry name" value="WD40"/>
</dbReference>